<evidence type="ECO:0000256" key="1">
    <source>
        <dbReference type="SAM" id="Phobius"/>
    </source>
</evidence>
<keyword evidence="1" id="KW-0812">Transmembrane</keyword>
<feature type="transmembrane region" description="Helical" evidence="1">
    <location>
        <begin position="28"/>
        <end position="47"/>
    </location>
</feature>
<accession>A0A0G0QEN5</accession>
<keyword evidence="1" id="KW-1133">Transmembrane helix</keyword>
<comment type="caution">
    <text evidence="2">The sequence shown here is derived from an EMBL/GenBank/DDBJ whole genome shotgun (WGS) entry which is preliminary data.</text>
</comment>
<keyword evidence="1" id="KW-0472">Membrane</keyword>
<gene>
    <name evidence="2" type="ORF">UT24_C0016G0056</name>
</gene>
<proteinExistence type="predicted"/>
<name>A0A0G0QEN5_9BACT</name>
<evidence type="ECO:0000313" key="2">
    <source>
        <dbReference type="EMBL" id="KKR00167.1"/>
    </source>
</evidence>
<dbReference type="AlphaFoldDB" id="A0A0G0QEN5"/>
<dbReference type="STRING" id="1618574.UT24_C0016G0056"/>
<protein>
    <recommendedName>
        <fullName evidence="4">Holin</fullName>
    </recommendedName>
</protein>
<dbReference type="Proteomes" id="UP000033881">
    <property type="component" value="Unassembled WGS sequence"/>
</dbReference>
<sequence>MEQLTSVAVVIGFINGVKLFENPDKKSFMYFCFAIVLGVVFGFLKLFGISGIENGLIVALTSSGLYKISTKLGGI</sequence>
<organism evidence="2 3">
    <name type="scientific">Candidatus Woesebacteria bacterium GW2011_GWB1_39_12</name>
    <dbReference type="NCBI Taxonomy" id="1618574"/>
    <lineage>
        <taxon>Bacteria</taxon>
        <taxon>Candidatus Woeseibacteriota</taxon>
    </lineage>
</organism>
<dbReference type="EMBL" id="LBWB01000016">
    <property type="protein sequence ID" value="KKR00167.1"/>
    <property type="molecule type" value="Genomic_DNA"/>
</dbReference>
<reference evidence="2 3" key="1">
    <citation type="journal article" date="2015" name="Nature">
        <title>rRNA introns, odd ribosomes, and small enigmatic genomes across a large radiation of phyla.</title>
        <authorList>
            <person name="Brown C.T."/>
            <person name="Hug L.A."/>
            <person name="Thomas B.C."/>
            <person name="Sharon I."/>
            <person name="Castelle C.J."/>
            <person name="Singh A."/>
            <person name="Wilkins M.J."/>
            <person name="Williams K.H."/>
            <person name="Banfield J.F."/>
        </authorList>
    </citation>
    <scope>NUCLEOTIDE SEQUENCE [LARGE SCALE GENOMIC DNA]</scope>
</reference>
<evidence type="ECO:0008006" key="4">
    <source>
        <dbReference type="Google" id="ProtNLM"/>
    </source>
</evidence>
<evidence type="ECO:0000313" key="3">
    <source>
        <dbReference type="Proteomes" id="UP000033881"/>
    </source>
</evidence>